<evidence type="ECO:0000313" key="1">
    <source>
        <dbReference type="Proteomes" id="UP000887540"/>
    </source>
</evidence>
<dbReference type="Proteomes" id="UP000887540">
    <property type="component" value="Unplaced"/>
</dbReference>
<dbReference type="PANTHER" id="PTHR11362:SF82">
    <property type="entry name" value="PHOSPHATIDYLETHANOLAMINE-BINDING PROTEIN 4"/>
    <property type="match status" value="1"/>
</dbReference>
<accession>A0A914CZS8</accession>
<dbReference type="WBParaSite" id="ACRNAN_scaffold16800.g13212.t1">
    <property type="protein sequence ID" value="ACRNAN_scaffold16800.g13212.t1"/>
    <property type="gene ID" value="ACRNAN_scaffold16800.g13212"/>
</dbReference>
<dbReference type="InterPro" id="IPR008914">
    <property type="entry name" value="PEBP"/>
</dbReference>
<dbReference type="SUPFAM" id="SSF49777">
    <property type="entry name" value="PEBP-like"/>
    <property type="match status" value="1"/>
</dbReference>
<dbReference type="Gene3D" id="3.90.280.10">
    <property type="entry name" value="PEBP-like"/>
    <property type="match status" value="1"/>
</dbReference>
<dbReference type="AlphaFoldDB" id="A0A914CZS8"/>
<evidence type="ECO:0000313" key="2">
    <source>
        <dbReference type="WBParaSite" id="ACRNAN_scaffold16800.g13212.t1"/>
    </source>
</evidence>
<dbReference type="InterPro" id="IPR035810">
    <property type="entry name" value="PEBP_euk"/>
</dbReference>
<organism evidence="1 2">
    <name type="scientific">Acrobeloides nanus</name>
    <dbReference type="NCBI Taxonomy" id="290746"/>
    <lineage>
        <taxon>Eukaryota</taxon>
        <taxon>Metazoa</taxon>
        <taxon>Ecdysozoa</taxon>
        <taxon>Nematoda</taxon>
        <taxon>Chromadorea</taxon>
        <taxon>Rhabditida</taxon>
        <taxon>Tylenchina</taxon>
        <taxon>Cephalobomorpha</taxon>
        <taxon>Cephaloboidea</taxon>
        <taxon>Cephalobidae</taxon>
        <taxon>Acrobeloides</taxon>
    </lineage>
</organism>
<dbReference type="CDD" id="cd00866">
    <property type="entry name" value="PEBP_euk"/>
    <property type="match status" value="1"/>
</dbReference>
<name>A0A914CZS8_9BILA</name>
<protein>
    <submittedName>
        <fullName evidence="2">Uncharacterized protein</fullName>
    </submittedName>
</protein>
<reference evidence="2" key="1">
    <citation type="submission" date="2022-11" db="UniProtKB">
        <authorList>
            <consortium name="WormBaseParasite"/>
        </authorList>
    </citation>
    <scope>IDENTIFICATION</scope>
</reference>
<proteinExistence type="predicted"/>
<dbReference type="InterPro" id="IPR036610">
    <property type="entry name" value="PEBP-like_sf"/>
</dbReference>
<dbReference type="PANTHER" id="PTHR11362">
    <property type="entry name" value="PHOSPHATIDYLETHANOLAMINE-BINDING PROTEIN"/>
    <property type="match status" value="1"/>
</dbReference>
<dbReference type="Pfam" id="PF01161">
    <property type="entry name" value="PBP"/>
    <property type="match status" value="1"/>
</dbReference>
<sequence length="154" mass="17242">MAEEAFKKHEIVPDVISSPPKQTIKVEYEGGHEVNLGAELTPRQVKDQPKVIWEPENDALYTLAMIDPDASSLKDANRIEVEHWLVINIPGNDIEKGETLSDYYGAGPPKDTGDPDTEILPMVVSIAPLSICQKPRITLLLASERRRGVRKEWM</sequence>
<keyword evidence="1" id="KW-1185">Reference proteome</keyword>